<keyword evidence="2" id="KW-0012">Acyltransferase</keyword>
<dbReference type="PANTHER" id="PTHR10434:SF55">
    <property type="entry name" value="POSSIBLE ACYLTRANSFERASE"/>
    <property type="match status" value="1"/>
</dbReference>
<dbReference type="SMART" id="SM00563">
    <property type="entry name" value="PlsC"/>
    <property type="match status" value="1"/>
</dbReference>
<name>A0A6J7EWJ3_9ZZZZ</name>
<dbReference type="InterPro" id="IPR002123">
    <property type="entry name" value="Plipid/glycerol_acylTrfase"/>
</dbReference>
<evidence type="ECO:0000256" key="3">
    <source>
        <dbReference type="SAM" id="Phobius"/>
    </source>
</evidence>
<dbReference type="CDD" id="cd07989">
    <property type="entry name" value="LPLAT_AGPAT-like"/>
    <property type="match status" value="1"/>
</dbReference>
<sequence>MAEFKVSYDPPKGQPLGTNLTFKICTSIVIPIFRLIMKRDWRGVENIPKSGRVIVASNHLSYADVLVLTDMLYTNGRAPRYLGKSGVFRVPIIGKILLAAGQIPVERETSEARKAVDHAKILLEQGHLMGVYPEGTLTRDENLWPMVAKTGCARLALATDTPVIPIAQWGSQQILPRYKSRIYLFPRKTIQMRIGTPVDLSRWKGKHDDSQALIEATAEIMRAITVMLEDIRSEKRTPVIFDPHTSELPKTGNFVKSKKKAKQ</sequence>
<keyword evidence="3" id="KW-0472">Membrane</keyword>
<dbReference type="SUPFAM" id="SSF69593">
    <property type="entry name" value="Glycerol-3-phosphate (1)-acyltransferase"/>
    <property type="match status" value="1"/>
</dbReference>
<evidence type="ECO:0000259" key="4">
    <source>
        <dbReference type="SMART" id="SM00563"/>
    </source>
</evidence>
<feature type="domain" description="Phospholipid/glycerol acyltransferase" evidence="4">
    <location>
        <begin position="53"/>
        <end position="171"/>
    </location>
</feature>
<dbReference type="GO" id="GO:0005886">
    <property type="term" value="C:plasma membrane"/>
    <property type="evidence" value="ECO:0007669"/>
    <property type="project" value="TreeGrafter"/>
</dbReference>
<dbReference type="EMBL" id="CAFBLZ010000028">
    <property type="protein sequence ID" value="CAB4884519.1"/>
    <property type="molecule type" value="Genomic_DNA"/>
</dbReference>
<keyword evidence="3" id="KW-1133">Transmembrane helix</keyword>
<accession>A0A6J7EWJ3</accession>
<proteinExistence type="predicted"/>
<organism evidence="5">
    <name type="scientific">freshwater metagenome</name>
    <dbReference type="NCBI Taxonomy" id="449393"/>
    <lineage>
        <taxon>unclassified sequences</taxon>
        <taxon>metagenomes</taxon>
        <taxon>ecological metagenomes</taxon>
    </lineage>
</organism>
<keyword evidence="1" id="KW-0808">Transferase</keyword>
<reference evidence="5" key="1">
    <citation type="submission" date="2020-05" db="EMBL/GenBank/DDBJ databases">
        <authorList>
            <person name="Chiriac C."/>
            <person name="Salcher M."/>
            <person name="Ghai R."/>
            <person name="Kavagutti S V."/>
        </authorList>
    </citation>
    <scope>NUCLEOTIDE SEQUENCE</scope>
</reference>
<dbReference type="Pfam" id="PF01553">
    <property type="entry name" value="Acyltransferase"/>
    <property type="match status" value="1"/>
</dbReference>
<protein>
    <submittedName>
        <fullName evidence="5">Unannotated protein</fullName>
    </submittedName>
</protein>
<dbReference type="AlphaFoldDB" id="A0A6J7EWJ3"/>
<keyword evidence="3" id="KW-0812">Transmembrane</keyword>
<dbReference type="PANTHER" id="PTHR10434">
    <property type="entry name" value="1-ACYL-SN-GLYCEROL-3-PHOSPHATE ACYLTRANSFERASE"/>
    <property type="match status" value="1"/>
</dbReference>
<dbReference type="GO" id="GO:0003841">
    <property type="term" value="F:1-acylglycerol-3-phosphate O-acyltransferase activity"/>
    <property type="evidence" value="ECO:0007669"/>
    <property type="project" value="TreeGrafter"/>
</dbReference>
<evidence type="ECO:0000313" key="5">
    <source>
        <dbReference type="EMBL" id="CAB4884519.1"/>
    </source>
</evidence>
<gene>
    <name evidence="5" type="ORF">UFOPK3482_00476</name>
</gene>
<dbReference type="GO" id="GO:0006654">
    <property type="term" value="P:phosphatidic acid biosynthetic process"/>
    <property type="evidence" value="ECO:0007669"/>
    <property type="project" value="TreeGrafter"/>
</dbReference>
<evidence type="ECO:0000256" key="1">
    <source>
        <dbReference type="ARBA" id="ARBA00022679"/>
    </source>
</evidence>
<feature type="transmembrane region" description="Helical" evidence="3">
    <location>
        <begin position="20"/>
        <end position="37"/>
    </location>
</feature>
<evidence type="ECO:0000256" key="2">
    <source>
        <dbReference type="ARBA" id="ARBA00023315"/>
    </source>
</evidence>